<sequence length="237" mass="27142">MLSEVEFRRATARDWDGILGAEARRSLHDEDADSLEVVVRGRLISNVQHEVLLTCRDHSRAGRDIWYSHRNQSVFLLGEKEVELGNAILSGGETVEFTWIDRRSRAEWIDIHNLGSRNPWGDPELELPRLTWWEKLMAGFRGRDFELVRRHKVKRVGFRVVCEPRIVPRVATVWLAEVTMAAVVSAGRDEAGRVAFEDRIQRVPGPIDDAVIRYRGGFDATLALVDPPRWLNLVGRD</sequence>
<reference evidence="2" key="1">
    <citation type="journal article" date="2019" name="Int. J. Syst. Evol. Microbiol.">
        <title>The Global Catalogue of Microorganisms (GCM) 10K type strain sequencing project: providing services to taxonomists for standard genome sequencing and annotation.</title>
        <authorList>
            <consortium name="The Broad Institute Genomics Platform"/>
            <consortium name="The Broad Institute Genome Sequencing Center for Infectious Disease"/>
            <person name="Wu L."/>
            <person name="Ma J."/>
        </authorList>
    </citation>
    <scope>NUCLEOTIDE SEQUENCE [LARGE SCALE GENOMIC DNA]</scope>
    <source>
        <strain evidence="2">CGMCC 4.7319</strain>
    </source>
</reference>
<accession>A0ABQ2IT62</accession>
<evidence type="ECO:0008006" key="3">
    <source>
        <dbReference type="Google" id="ProtNLM"/>
    </source>
</evidence>
<evidence type="ECO:0000313" key="2">
    <source>
        <dbReference type="Proteomes" id="UP000597656"/>
    </source>
</evidence>
<protein>
    <recommendedName>
        <fullName evidence="3">GNAT family N-acetyltransferase</fullName>
    </recommendedName>
</protein>
<evidence type="ECO:0000313" key="1">
    <source>
        <dbReference type="EMBL" id="GGN29818.1"/>
    </source>
</evidence>
<gene>
    <name evidence="1" type="ORF">GCM10011609_87100</name>
</gene>
<keyword evidence="2" id="KW-1185">Reference proteome</keyword>
<name>A0ABQ2IT62_9PSEU</name>
<organism evidence="1 2">
    <name type="scientific">Lentzea pudingi</name>
    <dbReference type="NCBI Taxonomy" id="1789439"/>
    <lineage>
        <taxon>Bacteria</taxon>
        <taxon>Bacillati</taxon>
        <taxon>Actinomycetota</taxon>
        <taxon>Actinomycetes</taxon>
        <taxon>Pseudonocardiales</taxon>
        <taxon>Pseudonocardiaceae</taxon>
        <taxon>Lentzea</taxon>
    </lineage>
</organism>
<proteinExistence type="predicted"/>
<comment type="caution">
    <text evidence="1">The sequence shown here is derived from an EMBL/GenBank/DDBJ whole genome shotgun (WGS) entry which is preliminary data.</text>
</comment>
<dbReference type="EMBL" id="BMNC01000033">
    <property type="protein sequence ID" value="GGN29818.1"/>
    <property type="molecule type" value="Genomic_DNA"/>
</dbReference>
<dbReference type="Proteomes" id="UP000597656">
    <property type="component" value="Unassembled WGS sequence"/>
</dbReference>